<name>M0A256_9EURY</name>
<keyword evidence="3" id="KW-1185">Reference proteome</keyword>
<dbReference type="AlphaFoldDB" id="M0A256"/>
<sequence length="59" mass="6084">MADLVVAALRAGELVVDTAVSVYGRFWGATAEQTSGDRASPASDDAPAVTDAEEADEEQ</sequence>
<dbReference type="EMBL" id="AOIM01000016">
    <property type="protein sequence ID" value="ELY92850.1"/>
    <property type="molecule type" value="Genomic_DNA"/>
</dbReference>
<dbReference type="STRING" id="1227493.C483_06872"/>
<dbReference type="PATRIC" id="fig|1227493.4.peg.1357"/>
<organism evidence="2 3">
    <name type="scientific">Natrialba hulunbeirensis JCM 10989</name>
    <dbReference type="NCBI Taxonomy" id="1227493"/>
    <lineage>
        <taxon>Archaea</taxon>
        <taxon>Methanobacteriati</taxon>
        <taxon>Methanobacteriota</taxon>
        <taxon>Stenosarchaea group</taxon>
        <taxon>Halobacteria</taxon>
        <taxon>Halobacteriales</taxon>
        <taxon>Natrialbaceae</taxon>
        <taxon>Natrialba</taxon>
    </lineage>
</organism>
<evidence type="ECO:0000313" key="3">
    <source>
        <dbReference type="Proteomes" id="UP000011519"/>
    </source>
</evidence>
<accession>M0A256</accession>
<evidence type="ECO:0000256" key="1">
    <source>
        <dbReference type="SAM" id="MobiDB-lite"/>
    </source>
</evidence>
<feature type="region of interest" description="Disordered" evidence="1">
    <location>
        <begin position="31"/>
        <end position="59"/>
    </location>
</feature>
<dbReference type="OrthoDB" id="170628at2157"/>
<dbReference type="Proteomes" id="UP000011519">
    <property type="component" value="Unassembled WGS sequence"/>
</dbReference>
<gene>
    <name evidence="2" type="ORF">C483_06872</name>
</gene>
<dbReference type="RefSeq" id="WP_006652602.1">
    <property type="nucleotide sequence ID" value="NZ_AOIM01000016.1"/>
</dbReference>
<protein>
    <submittedName>
        <fullName evidence="2">Uncharacterized protein</fullName>
    </submittedName>
</protein>
<comment type="caution">
    <text evidence="2">The sequence shown here is derived from an EMBL/GenBank/DDBJ whole genome shotgun (WGS) entry which is preliminary data.</text>
</comment>
<feature type="compositionally biased region" description="Low complexity" evidence="1">
    <location>
        <begin position="39"/>
        <end position="48"/>
    </location>
</feature>
<reference evidence="2 3" key="1">
    <citation type="journal article" date="2014" name="PLoS Genet.">
        <title>Phylogenetically driven sequencing of extremely halophilic archaea reveals strategies for static and dynamic osmo-response.</title>
        <authorList>
            <person name="Becker E.A."/>
            <person name="Seitzer P.M."/>
            <person name="Tritt A."/>
            <person name="Larsen D."/>
            <person name="Krusor M."/>
            <person name="Yao A.I."/>
            <person name="Wu D."/>
            <person name="Madern D."/>
            <person name="Eisen J.A."/>
            <person name="Darling A.E."/>
            <person name="Facciotti M.T."/>
        </authorList>
    </citation>
    <scope>NUCLEOTIDE SEQUENCE [LARGE SCALE GENOMIC DNA]</scope>
    <source>
        <strain evidence="2 3">JCM 10989</strain>
    </source>
</reference>
<proteinExistence type="predicted"/>
<evidence type="ECO:0000313" key="2">
    <source>
        <dbReference type="EMBL" id="ELY92850.1"/>
    </source>
</evidence>